<feature type="compositionally biased region" description="Low complexity" evidence="10">
    <location>
        <begin position="149"/>
        <end position="166"/>
    </location>
</feature>
<feature type="domain" description="BTB" evidence="11">
    <location>
        <begin position="33"/>
        <end position="98"/>
    </location>
</feature>
<dbReference type="InterPro" id="IPR000210">
    <property type="entry name" value="BTB/POZ_dom"/>
</dbReference>
<evidence type="ECO:0000256" key="5">
    <source>
        <dbReference type="ARBA" id="ARBA00023015"/>
    </source>
</evidence>
<dbReference type="FunFam" id="3.30.710.10:FF:000091">
    <property type="entry name" value="Lola, isoform F"/>
    <property type="match status" value="1"/>
</dbReference>
<dbReference type="GO" id="GO:0005634">
    <property type="term" value="C:nucleus"/>
    <property type="evidence" value="ECO:0007669"/>
    <property type="project" value="UniProtKB-SubCell"/>
</dbReference>
<dbReference type="CDD" id="cd18315">
    <property type="entry name" value="BTB_POZ_BAB-like"/>
    <property type="match status" value="1"/>
</dbReference>
<dbReference type="GO" id="GO:0045476">
    <property type="term" value="P:nurse cell apoptotic process"/>
    <property type="evidence" value="ECO:0007669"/>
    <property type="project" value="UniProtKB-ARBA"/>
</dbReference>
<sequence length="432" mass="47764">MATDDQQFCLRWNNHQSTLISVFDNLLESGTLVDCTLAAEGQYLKAHKVVLSACSPYLEVLLSQHYEKHPILILKDVKFQELKSMMDYMYRGEVNISQDQLGTFLKAAESLQIKGLSDNVDNGDARDVGSTKKEPPPRKAPPVAPQPVAPHRNVQNVTNVNRTAQNSSRVLDIGPSSPSQGSREDSMSPSLRKRRRRRNSQGSEIGNDTFLDATSNSCDLPNLAQSTPISSVPSIPAAMTPSVPQNKTSLVIEQTLQTDTLNRLDISMNSLPPESGLLKAKIEPPSEELITPKTEYLEDINNDDSVEDLTLDDDEDDMDTSQMGDMSRPGPSHGGDNSNQGFAPWHLTGNQSGTDEVFMAAQDAVGAHRDSQDFVDITGNPNLSIELTSRFACNNCNRLYKYKKGLRQHQRFECGKDPQFACGFCPYKCKQK</sequence>
<dbReference type="GO" id="GO:0006357">
    <property type="term" value="P:regulation of transcription by RNA polymerase II"/>
    <property type="evidence" value="ECO:0007669"/>
    <property type="project" value="TreeGrafter"/>
</dbReference>
<dbReference type="GO" id="GO:0045467">
    <property type="term" value="P:R7 cell development"/>
    <property type="evidence" value="ECO:0007669"/>
    <property type="project" value="UniProtKB-ARBA"/>
</dbReference>
<feature type="region of interest" description="Disordered" evidence="10">
    <location>
        <begin position="117"/>
        <end position="213"/>
    </location>
</feature>
<keyword evidence="9" id="KW-0862">Zinc</keyword>
<evidence type="ECO:0000259" key="11">
    <source>
        <dbReference type="PROSITE" id="PS50097"/>
    </source>
</evidence>
<reference evidence="13" key="1">
    <citation type="submission" date="2015-12" db="EMBL/GenBank/DDBJ databases">
        <title>De novo transcriptome assembly of four potential Pierce s Disease insect vectors from Arizona vineyards.</title>
        <authorList>
            <person name="Tassone E.E."/>
        </authorList>
    </citation>
    <scope>NUCLEOTIDE SEQUENCE</scope>
</reference>
<proteinExistence type="predicted"/>
<evidence type="ECO:0008006" key="14">
    <source>
        <dbReference type="Google" id="ProtNLM"/>
    </source>
</evidence>
<dbReference type="PANTHER" id="PTHR23110:SF111">
    <property type="entry name" value="LONGITUDINALS LACKING PROTEIN, ISOFORMS F_I_K_T"/>
    <property type="match status" value="1"/>
</dbReference>
<comment type="subcellular location">
    <subcellularLocation>
        <location evidence="1">Nucleus</location>
    </subcellularLocation>
</comment>
<feature type="region of interest" description="Disordered" evidence="10">
    <location>
        <begin position="295"/>
        <end position="349"/>
    </location>
</feature>
<dbReference type="GO" id="GO:0008406">
    <property type="term" value="P:gonad development"/>
    <property type="evidence" value="ECO:0007669"/>
    <property type="project" value="UniProtKB-ARBA"/>
</dbReference>
<gene>
    <name evidence="13" type="ORF">g.4458</name>
</gene>
<dbReference type="GO" id="GO:0016199">
    <property type="term" value="P:axon midline choice point recognition"/>
    <property type="evidence" value="ECO:0007669"/>
    <property type="project" value="UniProtKB-ARBA"/>
</dbReference>
<evidence type="ECO:0000313" key="13">
    <source>
        <dbReference type="EMBL" id="JAS07495.1"/>
    </source>
</evidence>
<dbReference type="SMART" id="SM00225">
    <property type="entry name" value="BTB"/>
    <property type="match status" value="1"/>
</dbReference>
<evidence type="ECO:0000256" key="1">
    <source>
        <dbReference type="ARBA" id="ARBA00004123"/>
    </source>
</evidence>
<feature type="domain" description="C2H2-type" evidence="12">
    <location>
        <begin position="391"/>
        <end position="418"/>
    </location>
</feature>
<dbReference type="InterPro" id="IPR013087">
    <property type="entry name" value="Znf_C2H2_type"/>
</dbReference>
<keyword evidence="7" id="KW-0539">Nucleus</keyword>
<comment type="function">
    <text evidence="8">Putative transcription factor required for axon growth and guidance in the central and peripheral nervous systems. Repels CNS axons away from the midline by promoting the expression of the midline repellent sli and its receptor robo.</text>
</comment>
<dbReference type="InterPro" id="IPR011333">
    <property type="entry name" value="SKP1/BTB/POZ_sf"/>
</dbReference>
<dbReference type="Pfam" id="PF00651">
    <property type="entry name" value="BTB"/>
    <property type="match status" value="1"/>
</dbReference>
<organism evidence="13">
    <name type="scientific">Clastoptera arizonana</name>
    <name type="common">Arizona spittle bug</name>
    <dbReference type="NCBI Taxonomy" id="38151"/>
    <lineage>
        <taxon>Eukaryota</taxon>
        <taxon>Metazoa</taxon>
        <taxon>Ecdysozoa</taxon>
        <taxon>Arthropoda</taxon>
        <taxon>Hexapoda</taxon>
        <taxon>Insecta</taxon>
        <taxon>Pterygota</taxon>
        <taxon>Neoptera</taxon>
        <taxon>Paraneoptera</taxon>
        <taxon>Hemiptera</taxon>
        <taxon>Auchenorrhyncha</taxon>
        <taxon>Cercopoidea</taxon>
        <taxon>Clastopteridae</taxon>
        <taxon>Clastoptera</taxon>
    </lineage>
</organism>
<evidence type="ECO:0000259" key="12">
    <source>
        <dbReference type="PROSITE" id="PS50157"/>
    </source>
</evidence>
<feature type="non-terminal residue" evidence="13">
    <location>
        <position position="432"/>
    </location>
</feature>
<evidence type="ECO:0000256" key="10">
    <source>
        <dbReference type="SAM" id="MobiDB-lite"/>
    </source>
</evidence>
<keyword evidence="6" id="KW-0804">Transcription</keyword>
<feature type="compositionally biased region" description="Acidic residues" evidence="10">
    <location>
        <begin position="297"/>
        <end position="319"/>
    </location>
</feature>
<name>A0A1B6C2R8_9HEMI</name>
<dbReference type="PROSITE" id="PS50157">
    <property type="entry name" value="ZINC_FINGER_C2H2_2"/>
    <property type="match status" value="1"/>
</dbReference>
<dbReference type="GO" id="GO:0035167">
    <property type="term" value="P:larval lymph gland hemopoiesis"/>
    <property type="evidence" value="ECO:0007669"/>
    <property type="project" value="UniProtKB-ARBA"/>
</dbReference>
<feature type="compositionally biased region" description="Polar residues" evidence="10">
    <location>
        <begin position="200"/>
        <end position="213"/>
    </location>
</feature>
<protein>
    <recommendedName>
        <fullName evidence="14">BTB domain-containing protein</fullName>
    </recommendedName>
</protein>
<keyword evidence="9" id="KW-0863">Zinc-finger</keyword>
<dbReference type="PROSITE" id="PS50097">
    <property type="entry name" value="BTB"/>
    <property type="match status" value="1"/>
</dbReference>
<keyword evidence="3" id="KW-0221">Differentiation</keyword>
<dbReference type="EMBL" id="GEDC01029803">
    <property type="protein sequence ID" value="JAS07495.1"/>
    <property type="molecule type" value="Transcribed_RNA"/>
</dbReference>
<feature type="compositionally biased region" description="Pro residues" evidence="10">
    <location>
        <begin position="138"/>
        <end position="148"/>
    </location>
</feature>
<dbReference type="AlphaFoldDB" id="A0A1B6C2R8"/>
<dbReference type="PANTHER" id="PTHR23110">
    <property type="entry name" value="BTB DOMAIN TRANSCRIPTION FACTOR"/>
    <property type="match status" value="1"/>
</dbReference>
<keyword evidence="4" id="KW-0524">Neurogenesis</keyword>
<dbReference type="Gene3D" id="3.30.710.10">
    <property type="entry name" value="Potassium Channel Kv1.1, Chain A"/>
    <property type="match status" value="1"/>
</dbReference>
<evidence type="ECO:0000256" key="9">
    <source>
        <dbReference type="PROSITE-ProRule" id="PRU00042"/>
    </source>
</evidence>
<evidence type="ECO:0000256" key="7">
    <source>
        <dbReference type="ARBA" id="ARBA00023242"/>
    </source>
</evidence>
<evidence type="ECO:0000256" key="3">
    <source>
        <dbReference type="ARBA" id="ARBA00022782"/>
    </source>
</evidence>
<dbReference type="SUPFAM" id="SSF54695">
    <property type="entry name" value="POZ domain"/>
    <property type="match status" value="1"/>
</dbReference>
<feature type="compositionally biased region" description="Basic and acidic residues" evidence="10">
    <location>
        <begin position="123"/>
        <end position="137"/>
    </location>
</feature>
<keyword evidence="2" id="KW-0217">Developmental protein</keyword>
<dbReference type="Gene3D" id="3.30.160.60">
    <property type="entry name" value="Classic Zinc Finger"/>
    <property type="match status" value="1"/>
</dbReference>
<dbReference type="GO" id="GO:0007526">
    <property type="term" value="P:larval somatic muscle development"/>
    <property type="evidence" value="ECO:0007669"/>
    <property type="project" value="UniProtKB-ARBA"/>
</dbReference>
<evidence type="ECO:0000256" key="4">
    <source>
        <dbReference type="ARBA" id="ARBA00022902"/>
    </source>
</evidence>
<evidence type="ECO:0000256" key="8">
    <source>
        <dbReference type="ARBA" id="ARBA00037382"/>
    </source>
</evidence>
<evidence type="ECO:0000256" key="2">
    <source>
        <dbReference type="ARBA" id="ARBA00022473"/>
    </source>
</evidence>
<dbReference type="GO" id="GO:0007464">
    <property type="term" value="P:R3/R4 cell fate commitment"/>
    <property type="evidence" value="ECO:0007669"/>
    <property type="project" value="UniProtKB-ARBA"/>
</dbReference>
<dbReference type="GO" id="GO:0048813">
    <property type="term" value="P:dendrite morphogenesis"/>
    <property type="evidence" value="ECO:0007669"/>
    <property type="project" value="UniProtKB-ARBA"/>
</dbReference>
<keyword evidence="5" id="KW-0805">Transcription regulation</keyword>
<accession>A0A1B6C2R8</accession>
<evidence type="ECO:0000256" key="6">
    <source>
        <dbReference type="ARBA" id="ARBA00023163"/>
    </source>
</evidence>
<dbReference type="InterPro" id="IPR051095">
    <property type="entry name" value="Dros_DevTransReg"/>
</dbReference>
<keyword evidence="9" id="KW-0479">Metal-binding</keyword>
<dbReference type="GO" id="GO:0008270">
    <property type="term" value="F:zinc ion binding"/>
    <property type="evidence" value="ECO:0007669"/>
    <property type="project" value="UniProtKB-KW"/>
</dbReference>